<dbReference type="EMBL" id="RBNI01008556">
    <property type="protein sequence ID" value="RUP44649.1"/>
    <property type="molecule type" value="Genomic_DNA"/>
</dbReference>
<comment type="caution">
    <text evidence="1">The sequence shown here is derived from an EMBL/GenBank/DDBJ whole genome shotgun (WGS) entry which is preliminary data.</text>
</comment>
<protein>
    <submittedName>
        <fullName evidence="1">Uncharacterized protein</fullName>
    </submittedName>
</protein>
<organism evidence="1 2">
    <name type="scientific">Jimgerdemannia flammicorona</name>
    <dbReference type="NCBI Taxonomy" id="994334"/>
    <lineage>
        <taxon>Eukaryota</taxon>
        <taxon>Fungi</taxon>
        <taxon>Fungi incertae sedis</taxon>
        <taxon>Mucoromycota</taxon>
        <taxon>Mucoromycotina</taxon>
        <taxon>Endogonomycetes</taxon>
        <taxon>Endogonales</taxon>
        <taxon>Endogonaceae</taxon>
        <taxon>Jimgerdemannia</taxon>
    </lineage>
</organism>
<evidence type="ECO:0000313" key="2">
    <source>
        <dbReference type="Proteomes" id="UP000268093"/>
    </source>
</evidence>
<accession>A0A433D1D3</accession>
<feature type="non-terminal residue" evidence="1">
    <location>
        <position position="199"/>
    </location>
</feature>
<reference evidence="1 2" key="1">
    <citation type="journal article" date="2018" name="New Phytol.">
        <title>Phylogenomics of Endogonaceae and evolution of mycorrhizas within Mucoromycota.</title>
        <authorList>
            <person name="Chang Y."/>
            <person name="Desiro A."/>
            <person name="Na H."/>
            <person name="Sandor L."/>
            <person name="Lipzen A."/>
            <person name="Clum A."/>
            <person name="Barry K."/>
            <person name="Grigoriev I.V."/>
            <person name="Martin F.M."/>
            <person name="Stajich J.E."/>
            <person name="Smith M.E."/>
            <person name="Bonito G."/>
            <person name="Spatafora J.W."/>
        </authorList>
    </citation>
    <scope>NUCLEOTIDE SEQUENCE [LARGE SCALE GENOMIC DNA]</scope>
    <source>
        <strain evidence="1 2">GMNB39</strain>
    </source>
</reference>
<gene>
    <name evidence="1" type="ORF">BC936DRAFT_149174</name>
</gene>
<proteinExistence type="predicted"/>
<dbReference type="Proteomes" id="UP000268093">
    <property type="component" value="Unassembled WGS sequence"/>
</dbReference>
<keyword evidence="2" id="KW-1185">Reference proteome</keyword>
<sequence>MGGLCPDCGRVTKNKGWSDVIDIVASSFVCVRNWQLDRPLDKSPSPPASSSPRLAAALRPQKLLPLRAPATRVSQLLLPSRIRESKRYVKIKASLDACLPRVRACVHRVYRAKSSSVPIKPNFRIKEDCYIVLARALDRAQPSLPQTNTRIMDTEALNQIASREHSVETIRRNSEVMGHLRKLMVVNRGVRIYLDLFLI</sequence>
<dbReference type="AlphaFoldDB" id="A0A433D1D3"/>
<evidence type="ECO:0000313" key="1">
    <source>
        <dbReference type="EMBL" id="RUP44649.1"/>
    </source>
</evidence>
<name>A0A433D1D3_9FUNG</name>